<reference evidence="1" key="1">
    <citation type="journal article" date="2012" name="PLoS ONE">
        <title>Gene sets for utilization of primary and secondary nutrition supplies in the distal gut of endangered iberian lynx.</title>
        <authorList>
            <person name="Alcaide M."/>
            <person name="Messina E."/>
            <person name="Richter M."/>
            <person name="Bargiela R."/>
            <person name="Peplies J."/>
            <person name="Huws S.A."/>
            <person name="Newbold C.J."/>
            <person name="Golyshin P.N."/>
            <person name="Simon M.A."/>
            <person name="Lopez G."/>
            <person name="Yakimov M.M."/>
            <person name="Ferrer M."/>
        </authorList>
    </citation>
    <scope>NUCLEOTIDE SEQUENCE</scope>
</reference>
<protein>
    <submittedName>
        <fullName evidence="1">Uncharacterized protein</fullName>
    </submittedName>
</protein>
<evidence type="ECO:0000313" key="1">
    <source>
        <dbReference type="EMBL" id="EJW95080.1"/>
    </source>
</evidence>
<dbReference type="EMBL" id="AMCI01006012">
    <property type="protein sequence ID" value="EJW95080.1"/>
    <property type="molecule type" value="Genomic_DNA"/>
</dbReference>
<comment type="caution">
    <text evidence="1">The sequence shown here is derived from an EMBL/GenBank/DDBJ whole genome shotgun (WGS) entry which is preliminary data.</text>
</comment>
<name>J9C5H9_9ZZZZ</name>
<sequence length="38" mass="3799">MCSSLMPSLALAKSTSRFMASGSCCAGSPSRLSSPSTT</sequence>
<organism evidence="1">
    <name type="scientific">gut metagenome</name>
    <dbReference type="NCBI Taxonomy" id="749906"/>
    <lineage>
        <taxon>unclassified sequences</taxon>
        <taxon>metagenomes</taxon>
        <taxon>organismal metagenomes</taxon>
    </lineage>
</organism>
<gene>
    <name evidence="1" type="ORF">EVA_16813</name>
</gene>
<accession>J9C5H9</accession>
<proteinExistence type="predicted"/>
<dbReference type="AlphaFoldDB" id="J9C5H9"/>